<keyword evidence="12 21" id="KW-0808">Transferase</keyword>
<evidence type="ECO:0000313" key="22">
    <source>
        <dbReference type="Proteomes" id="UP000051697"/>
    </source>
</evidence>
<evidence type="ECO:0000256" key="3">
    <source>
        <dbReference type="ARBA" id="ARBA00004496"/>
    </source>
</evidence>
<dbReference type="InterPro" id="IPR036662">
    <property type="entry name" value="PTS_EIIA_man-typ_sf"/>
</dbReference>
<gene>
    <name evidence="21" type="ORF">FC70_GL000944</name>
</gene>
<evidence type="ECO:0000256" key="11">
    <source>
        <dbReference type="ARBA" id="ARBA00022597"/>
    </source>
</evidence>
<evidence type="ECO:0000256" key="16">
    <source>
        <dbReference type="ARBA" id="ARBA00023757"/>
    </source>
</evidence>
<dbReference type="SUPFAM" id="SSF53062">
    <property type="entry name" value="PTS system fructose IIA component-like"/>
    <property type="match status" value="1"/>
</dbReference>
<dbReference type="Gene3D" id="3.40.35.10">
    <property type="entry name" value="Phosphotransferase system, sorbose subfamily IIB component"/>
    <property type="match status" value="1"/>
</dbReference>
<dbReference type="SUPFAM" id="SSF52728">
    <property type="entry name" value="PTS IIb component"/>
    <property type="match status" value="1"/>
</dbReference>
<sequence length="348" mass="38253">MIDAVVYREITLFIEVVNLKRRLVRMVGIIITSHGAFAEGILQSGNMIFGEQENVRAVTLQPSEGPDDFKKKLEDAIQSLDNADQILFLVDLWGGTPFNQVNNLFEAHKDTWAVVTGLNLPLLVEAYGARMSSESSHEIAAKIAPVGQDGVKVKPEELQTTGDATPTAKVSNAGAPGKMNYVLARIDTRLLHGQIATAWTKATNPTRIIVVSDAVAKDELRRNLIQQAAPVGVHAHVVPIDHMIELAKDDQHFGNERVMLLFETPQDALRLVRGGVDLKTINVGSMAHAVGKVQPNKVLAFDQDDIDTFAELAKDGVEFDVRKVPSNSKDNMDEILKKAQNELNREKK</sequence>
<dbReference type="PANTHER" id="PTHR33799">
    <property type="entry name" value="PTS PERMEASE-RELATED-RELATED"/>
    <property type="match status" value="1"/>
</dbReference>
<dbReference type="EC" id="2.7.1.191" evidence="5"/>
<evidence type="ECO:0000313" key="21">
    <source>
        <dbReference type="EMBL" id="KRL55348.1"/>
    </source>
</evidence>
<keyword evidence="15" id="KW-0472">Membrane</keyword>
<comment type="function">
    <text evidence="16">The phosphoenolpyruvate-dependent sugar phosphotransferase system (sugar PTS), a major carbohydrate active transport system, catalyzes the phosphorylation of incoming sugar substrates concomitantly with their translocation across the cell membrane. The enzyme II ManXYZ PTS system is involved in mannose transport.</text>
</comment>
<keyword evidence="14" id="KW-0418">Kinase</keyword>
<evidence type="ECO:0000259" key="20">
    <source>
        <dbReference type="PROSITE" id="PS51101"/>
    </source>
</evidence>
<dbReference type="CDD" id="cd00001">
    <property type="entry name" value="PTS_IIB_man"/>
    <property type="match status" value="1"/>
</dbReference>
<dbReference type="GO" id="GO:0009401">
    <property type="term" value="P:phosphoenolpyruvate-dependent sugar phosphotransferase system"/>
    <property type="evidence" value="ECO:0007669"/>
    <property type="project" value="UniProtKB-KW"/>
</dbReference>
<dbReference type="Pfam" id="PF03830">
    <property type="entry name" value="PTSIIB_sorb"/>
    <property type="match status" value="1"/>
</dbReference>
<organism evidence="21 22">
    <name type="scientific">Paucilactobacillus oligofermentans DSM 15707 = LMG 22743</name>
    <dbReference type="NCBI Taxonomy" id="1423778"/>
    <lineage>
        <taxon>Bacteria</taxon>
        <taxon>Bacillati</taxon>
        <taxon>Bacillota</taxon>
        <taxon>Bacilli</taxon>
        <taxon>Lactobacillales</taxon>
        <taxon>Lactobacillaceae</taxon>
        <taxon>Paucilactobacillus</taxon>
    </lineage>
</organism>
<accession>A0A0R1RJ97</accession>
<comment type="caution">
    <text evidence="21">The sequence shown here is derived from an EMBL/GenBank/DDBJ whole genome shotgun (WGS) entry which is preliminary data.</text>
</comment>
<keyword evidence="8" id="KW-1003">Cell membrane</keyword>
<dbReference type="InterPro" id="IPR004701">
    <property type="entry name" value="PTS_EIIA_man-typ"/>
</dbReference>
<evidence type="ECO:0000256" key="15">
    <source>
        <dbReference type="ARBA" id="ARBA00023136"/>
    </source>
</evidence>
<dbReference type="Pfam" id="PF03610">
    <property type="entry name" value="EIIA-man"/>
    <property type="match status" value="1"/>
</dbReference>
<dbReference type="InterPro" id="IPR051471">
    <property type="entry name" value="Bacterial_PTS_sugar_comp"/>
</dbReference>
<feature type="domain" description="PTS EIIA type-4" evidence="19">
    <location>
        <begin position="26"/>
        <end position="151"/>
    </location>
</feature>
<evidence type="ECO:0000256" key="7">
    <source>
        <dbReference type="ARBA" id="ARBA00022448"/>
    </source>
</evidence>
<evidence type="ECO:0000256" key="5">
    <source>
        <dbReference type="ARBA" id="ARBA00011929"/>
    </source>
</evidence>
<evidence type="ECO:0000256" key="13">
    <source>
        <dbReference type="ARBA" id="ARBA00022683"/>
    </source>
</evidence>
<evidence type="ECO:0000256" key="9">
    <source>
        <dbReference type="ARBA" id="ARBA00022490"/>
    </source>
</evidence>
<keyword evidence="10" id="KW-0597">Phosphoprotein</keyword>
<dbReference type="PANTHER" id="PTHR33799:SF1">
    <property type="entry name" value="PTS SYSTEM MANNOSE-SPECIFIC EIIAB COMPONENT-RELATED"/>
    <property type="match status" value="1"/>
</dbReference>
<evidence type="ECO:0000256" key="4">
    <source>
        <dbReference type="ARBA" id="ARBA00011738"/>
    </source>
</evidence>
<reference evidence="21 22" key="1">
    <citation type="journal article" date="2015" name="Genome Announc.">
        <title>Expanding the biotechnology potential of lactobacilli through comparative genomics of 213 strains and associated genera.</title>
        <authorList>
            <person name="Sun Z."/>
            <person name="Harris H.M."/>
            <person name="McCann A."/>
            <person name="Guo C."/>
            <person name="Argimon S."/>
            <person name="Zhang W."/>
            <person name="Yang X."/>
            <person name="Jeffery I.B."/>
            <person name="Cooney J.C."/>
            <person name="Kagawa T.F."/>
            <person name="Liu W."/>
            <person name="Song Y."/>
            <person name="Salvetti E."/>
            <person name="Wrobel A."/>
            <person name="Rasinkangas P."/>
            <person name="Parkhill J."/>
            <person name="Rea M.C."/>
            <person name="O'Sullivan O."/>
            <person name="Ritari J."/>
            <person name="Douillard F.P."/>
            <person name="Paul Ross R."/>
            <person name="Yang R."/>
            <person name="Briner A.E."/>
            <person name="Felis G.E."/>
            <person name="de Vos W.M."/>
            <person name="Barrangou R."/>
            <person name="Klaenhammer T.R."/>
            <person name="Caufield P.W."/>
            <person name="Cui Y."/>
            <person name="Zhang H."/>
            <person name="O'Toole P.W."/>
        </authorList>
    </citation>
    <scope>NUCLEOTIDE SEQUENCE [LARGE SCALE GENOMIC DNA]</scope>
    <source>
        <strain evidence="21 22">DSM 15707</strain>
    </source>
</reference>
<evidence type="ECO:0000256" key="14">
    <source>
        <dbReference type="ARBA" id="ARBA00022777"/>
    </source>
</evidence>
<dbReference type="InterPro" id="IPR036667">
    <property type="entry name" value="PTS_IIB_sorbose-sp_sf"/>
</dbReference>
<dbReference type="GO" id="GO:0005886">
    <property type="term" value="C:plasma membrane"/>
    <property type="evidence" value="ECO:0007669"/>
    <property type="project" value="UniProtKB-SubCell"/>
</dbReference>
<evidence type="ECO:0000256" key="10">
    <source>
        <dbReference type="ARBA" id="ARBA00022553"/>
    </source>
</evidence>
<dbReference type="STRING" id="1423778.FC70_GL000944"/>
<comment type="catalytic activity">
    <reaction evidence="1">
        <text>D-mannose(out) + N(pros)-phospho-L-histidyl-[protein] = D-mannose 6-phosphate(in) + L-histidyl-[protein]</text>
        <dbReference type="Rhea" id="RHEA:49232"/>
        <dbReference type="Rhea" id="RHEA-COMP:9745"/>
        <dbReference type="Rhea" id="RHEA-COMP:9746"/>
        <dbReference type="ChEBI" id="CHEBI:4208"/>
        <dbReference type="ChEBI" id="CHEBI:29979"/>
        <dbReference type="ChEBI" id="CHEBI:58735"/>
        <dbReference type="ChEBI" id="CHEBI:64837"/>
        <dbReference type="EC" id="2.7.1.191"/>
    </reaction>
</comment>
<name>A0A0R1RJ97_9LACO</name>
<comment type="subunit">
    <text evidence="4">Homodimer.</text>
</comment>
<keyword evidence="7" id="KW-0813">Transport</keyword>
<evidence type="ECO:0000256" key="6">
    <source>
        <dbReference type="ARBA" id="ARBA00021685"/>
    </source>
</evidence>
<keyword evidence="13" id="KW-0598">Phosphotransferase system</keyword>
<keyword evidence="9" id="KW-0963">Cytoplasm</keyword>
<dbReference type="EMBL" id="AZFE01000031">
    <property type="protein sequence ID" value="KRL55348.1"/>
    <property type="molecule type" value="Genomic_DNA"/>
</dbReference>
<dbReference type="AlphaFoldDB" id="A0A0R1RJ97"/>
<dbReference type="PATRIC" id="fig|1423778.4.peg.977"/>
<dbReference type="InterPro" id="IPR033887">
    <property type="entry name" value="PTS_IIA_man"/>
</dbReference>
<dbReference type="GO" id="GO:0005737">
    <property type="term" value="C:cytoplasm"/>
    <property type="evidence" value="ECO:0007669"/>
    <property type="project" value="UniProtKB-SubCell"/>
</dbReference>
<dbReference type="CDD" id="cd00006">
    <property type="entry name" value="PTS_IIA_man"/>
    <property type="match status" value="1"/>
</dbReference>
<dbReference type="GO" id="GO:0008982">
    <property type="term" value="F:protein-N(PI)-phosphohistidine-sugar phosphotransferase activity"/>
    <property type="evidence" value="ECO:0007669"/>
    <property type="project" value="InterPro"/>
</dbReference>
<keyword evidence="11" id="KW-0762">Sugar transport</keyword>
<evidence type="ECO:0000256" key="12">
    <source>
        <dbReference type="ARBA" id="ARBA00022679"/>
    </source>
</evidence>
<dbReference type="InterPro" id="IPR004720">
    <property type="entry name" value="PTS_IIB_sorbose-sp"/>
</dbReference>
<evidence type="ECO:0000259" key="19">
    <source>
        <dbReference type="PROSITE" id="PS51096"/>
    </source>
</evidence>
<evidence type="ECO:0000256" key="8">
    <source>
        <dbReference type="ARBA" id="ARBA00022475"/>
    </source>
</evidence>
<dbReference type="GO" id="GO:0016301">
    <property type="term" value="F:kinase activity"/>
    <property type="evidence" value="ECO:0007669"/>
    <property type="project" value="UniProtKB-KW"/>
</dbReference>
<dbReference type="Gene3D" id="3.40.50.510">
    <property type="entry name" value="Phosphotransferase system, mannose-type IIA component"/>
    <property type="match status" value="1"/>
</dbReference>
<comment type="subcellular location">
    <subcellularLocation>
        <location evidence="2">Cell membrane</location>
    </subcellularLocation>
    <subcellularLocation>
        <location evidence="3">Cytoplasm</location>
    </subcellularLocation>
</comment>
<evidence type="ECO:0000256" key="2">
    <source>
        <dbReference type="ARBA" id="ARBA00004236"/>
    </source>
</evidence>
<protein>
    <recommendedName>
        <fullName evidence="6">PTS system mannose-specific EIIAB component</fullName>
        <ecNumber evidence="5">2.7.1.191</ecNumber>
    </recommendedName>
    <alternativeName>
        <fullName evidence="18">EIIAB-Man</fullName>
    </alternativeName>
    <alternativeName>
        <fullName evidence="17">EIII-Man</fullName>
    </alternativeName>
</protein>
<evidence type="ECO:0000256" key="17">
    <source>
        <dbReference type="ARBA" id="ARBA00030229"/>
    </source>
</evidence>
<proteinExistence type="predicted"/>
<dbReference type="PROSITE" id="PS51096">
    <property type="entry name" value="PTS_EIIA_TYPE_4"/>
    <property type="match status" value="1"/>
</dbReference>
<feature type="domain" description="PTS EIIB type-4" evidence="20">
    <location>
        <begin position="177"/>
        <end position="343"/>
    </location>
</feature>
<evidence type="ECO:0000256" key="18">
    <source>
        <dbReference type="ARBA" id="ARBA00032197"/>
    </source>
</evidence>
<keyword evidence="22" id="KW-1185">Reference proteome</keyword>
<dbReference type="Proteomes" id="UP000051697">
    <property type="component" value="Unassembled WGS sequence"/>
</dbReference>
<evidence type="ECO:0000256" key="1">
    <source>
        <dbReference type="ARBA" id="ARBA00000514"/>
    </source>
</evidence>
<dbReference type="PROSITE" id="PS51101">
    <property type="entry name" value="PTS_EIIB_TYPE_4"/>
    <property type="match status" value="1"/>
</dbReference>